<dbReference type="InterPro" id="IPR016181">
    <property type="entry name" value="Acyl_CoA_acyltransferase"/>
</dbReference>
<dbReference type="AlphaFoldDB" id="A0A5J6SJ00"/>
<proteinExistence type="predicted"/>
<dbReference type="KEGG" id="psyo:PB01_02940"/>
<reference evidence="2 3" key="1">
    <citation type="submission" date="2018-07" db="EMBL/GenBank/DDBJ databases">
        <title>Complete genome sequence of Psychrobacillus sp. PB01, isolated from iceberg, and comparative genome analysis of Psychrobacillus strains.</title>
        <authorList>
            <person name="Lee P.C."/>
        </authorList>
    </citation>
    <scope>NUCLEOTIDE SEQUENCE [LARGE SCALE GENOMIC DNA]</scope>
    <source>
        <strain evidence="2 3">PB01</strain>
    </source>
</reference>
<dbReference type="Pfam" id="PF13673">
    <property type="entry name" value="Acetyltransf_10"/>
    <property type="match status" value="1"/>
</dbReference>
<dbReference type="InterPro" id="IPR000182">
    <property type="entry name" value="GNAT_dom"/>
</dbReference>
<name>A0A5J6SJ00_9BACI</name>
<dbReference type="PANTHER" id="PTHR43451">
    <property type="entry name" value="ACETYLTRANSFERASE (GNAT) FAMILY PROTEIN"/>
    <property type="match status" value="1"/>
</dbReference>
<dbReference type="OrthoDB" id="424368at2"/>
<keyword evidence="2" id="KW-0808">Transferase</keyword>
<dbReference type="Gene3D" id="3.40.630.30">
    <property type="match status" value="1"/>
</dbReference>
<gene>
    <name evidence="2" type="ORF">PB01_02940</name>
</gene>
<sequence length="160" mass="18431">MKIVKFNPLDTEEIVSLFYETVHSVNSKDYSQSELDAWAPRNEKESKVKSWKESLNENITYVVKLNNKIVGFSDLTHSGHLDRLYVHKEYQGKGIATALVDILESQAKKLNLLEIDTEASITAKPFFEQRGYKIICTQIVERKGVNLTNYKMIKKVTFLD</sequence>
<keyword evidence="3" id="KW-1185">Reference proteome</keyword>
<dbReference type="GO" id="GO:0016747">
    <property type="term" value="F:acyltransferase activity, transferring groups other than amino-acyl groups"/>
    <property type="evidence" value="ECO:0007669"/>
    <property type="project" value="InterPro"/>
</dbReference>
<dbReference type="Proteomes" id="UP000325517">
    <property type="component" value="Chromosome"/>
</dbReference>
<evidence type="ECO:0000313" key="3">
    <source>
        <dbReference type="Proteomes" id="UP000325517"/>
    </source>
</evidence>
<dbReference type="PANTHER" id="PTHR43451:SF1">
    <property type="entry name" value="ACETYLTRANSFERASE"/>
    <property type="match status" value="1"/>
</dbReference>
<evidence type="ECO:0000259" key="1">
    <source>
        <dbReference type="PROSITE" id="PS51186"/>
    </source>
</evidence>
<organism evidence="2 3">
    <name type="scientific">Psychrobacillus glaciei</name>
    <dbReference type="NCBI Taxonomy" id="2283160"/>
    <lineage>
        <taxon>Bacteria</taxon>
        <taxon>Bacillati</taxon>
        <taxon>Bacillota</taxon>
        <taxon>Bacilli</taxon>
        <taxon>Bacillales</taxon>
        <taxon>Bacillaceae</taxon>
        <taxon>Psychrobacillus</taxon>
    </lineage>
</organism>
<dbReference type="CDD" id="cd04301">
    <property type="entry name" value="NAT_SF"/>
    <property type="match status" value="1"/>
</dbReference>
<dbReference type="SUPFAM" id="SSF55729">
    <property type="entry name" value="Acyl-CoA N-acyltransferases (Nat)"/>
    <property type="match status" value="1"/>
</dbReference>
<accession>A0A5J6SJ00</accession>
<feature type="domain" description="N-acetyltransferase" evidence="1">
    <location>
        <begin position="1"/>
        <end position="157"/>
    </location>
</feature>
<dbReference type="RefSeq" id="WP_151698792.1">
    <property type="nucleotide sequence ID" value="NZ_CP031223.1"/>
</dbReference>
<dbReference type="InterPro" id="IPR052564">
    <property type="entry name" value="N-acetyltrans/Recomb-assoc"/>
</dbReference>
<dbReference type="PROSITE" id="PS51186">
    <property type="entry name" value="GNAT"/>
    <property type="match status" value="1"/>
</dbReference>
<evidence type="ECO:0000313" key="2">
    <source>
        <dbReference type="EMBL" id="QFF97851.1"/>
    </source>
</evidence>
<protein>
    <submittedName>
        <fullName evidence="2">GNAT family N-acetyltransferase</fullName>
    </submittedName>
</protein>
<dbReference type="EMBL" id="CP031223">
    <property type="protein sequence ID" value="QFF97851.1"/>
    <property type="molecule type" value="Genomic_DNA"/>
</dbReference>